<evidence type="ECO:0000313" key="2">
    <source>
        <dbReference type="EMBL" id="EUA43908.1"/>
    </source>
</evidence>
<keyword evidence="1" id="KW-0472">Membrane</keyword>
<sequence length="41" mass="4207">MAAPPLTSRRLETRLMTLLGAGFGLGVALTVSRLLANLAPG</sequence>
<gene>
    <name evidence="2" type="ORF">I553_8242</name>
</gene>
<dbReference type="PATRIC" id="fig|1299334.3.peg.3884"/>
<keyword evidence="1" id="KW-1133">Transmembrane helix</keyword>
<dbReference type="EMBL" id="JAOB01000040">
    <property type="protein sequence ID" value="EUA43908.1"/>
    <property type="molecule type" value="Genomic_DNA"/>
</dbReference>
<organism evidence="2">
    <name type="scientific">Mycobacterium xenopi 4042</name>
    <dbReference type="NCBI Taxonomy" id="1299334"/>
    <lineage>
        <taxon>Bacteria</taxon>
        <taxon>Bacillati</taxon>
        <taxon>Actinomycetota</taxon>
        <taxon>Actinomycetes</taxon>
        <taxon>Mycobacteriales</taxon>
        <taxon>Mycobacteriaceae</taxon>
        <taxon>Mycobacterium</taxon>
    </lineage>
</organism>
<reference evidence="2" key="1">
    <citation type="submission" date="2014-01" db="EMBL/GenBank/DDBJ databases">
        <authorList>
            <person name="Brown-Elliot B."/>
            <person name="Wallace R."/>
            <person name="Lenaerts A."/>
            <person name="Ordway D."/>
            <person name="DeGroote M.A."/>
            <person name="Parker T."/>
            <person name="Sizemore C."/>
            <person name="Tallon L.J."/>
            <person name="Sadzewicz L.K."/>
            <person name="Sengamalay N."/>
            <person name="Fraser C.M."/>
            <person name="Hine E."/>
            <person name="Shefchek K.A."/>
            <person name="Das S.P."/>
            <person name="Tettelin H."/>
        </authorList>
    </citation>
    <scope>NUCLEOTIDE SEQUENCE [LARGE SCALE GENOMIC DNA]</scope>
    <source>
        <strain evidence="2">4042</strain>
    </source>
</reference>
<evidence type="ECO:0000256" key="1">
    <source>
        <dbReference type="SAM" id="Phobius"/>
    </source>
</evidence>
<proteinExistence type="predicted"/>
<comment type="caution">
    <text evidence="2">The sequence shown here is derived from an EMBL/GenBank/DDBJ whole genome shotgun (WGS) entry which is preliminary data.</text>
</comment>
<name>X8BL00_MYCXE</name>
<accession>X8BL00</accession>
<keyword evidence="1" id="KW-0812">Transmembrane</keyword>
<feature type="transmembrane region" description="Helical" evidence="1">
    <location>
        <begin position="15"/>
        <end position="36"/>
    </location>
</feature>
<protein>
    <submittedName>
        <fullName evidence="2">Putative membrane protein</fullName>
    </submittedName>
</protein>
<dbReference type="AlphaFoldDB" id="X8BL00"/>